<accession>A0A3B1A2B4</accession>
<gene>
    <name evidence="1" type="ORF">MNBD_GAMMA21-1206</name>
</gene>
<organism evidence="1">
    <name type="scientific">hydrothermal vent metagenome</name>
    <dbReference type="NCBI Taxonomy" id="652676"/>
    <lineage>
        <taxon>unclassified sequences</taxon>
        <taxon>metagenomes</taxon>
        <taxon>ecological metagenomes</taxon>
    </lineage>
</organism>
<dbReference type="EMBL" id="UOFR01000014">
    <property type="protein sequence ID" value="VAW92309.1"/>
    <property type="molecule type" value="Genomic_DNA"/>
</dbReference>
<sequence length="159" mass="18105">MGHTMEHDFPMKFICSPPLILFCLGIASLSQAMECPLLMVARHDAPVEQLTQKEIRRLFLGVAHKTPSGQLQPIRNTSDHMLQEVFLQKIMFMSKNTYHRALANHLVRKRKAGPTKYPDIDKLIKALQDNSKLISYIWKTNLPADGTLKILLSIPCKNN</sequence>
<protein>
    <submittedName>
        <fullName evidence="1">Uncharacterized protein</fullName>
    </submittedName>
</protein>
<dbReference type="AlphaFoldDB" id="A0A3B1A2B4"/>
<proteinExistence type="predicted"/>
<evidence type="ECO:0000313" key="1">
    <source>
        <dbReference type="EMBL" id="VAW92309.1"/>
    </source>
</evidence>
<name>A0A3B1A2B4_9ZZZZ</name>
<reference evidence="1" key="1">
    <citation type="submission" date="2018-06" db="EMBL/GenBank/DDBJ databases">
        <authorList>
            <person name="Zhirakovskaya E."/>
        </authorList>
    </citation>
    <scope>NUCLEOTIDE SEQUENCE</scope>
</reference>